<evidence type="ECO:0000313" key="3">
    <source>
        <dbReference type="Proteomes" id="UP000618931"/>
    </source>
</evidence>
<sequence>MKTYLLFLGLSLVGTPTIYAQQTAVPPVVLQAFVARFPTAQPAAWRREMQPVRPSYEYETHGDFKAREAFSAQEVYEATFQLDGRKTSVVITPAGLIQETETDLAIQALPAAVRAALARDFEAYQVQEAATIVRADGSIVYEAEVAQAGRTQDVLFTAEGQQAPE</sequence>
<organism evidence="2 3">
    <name type="scientific">Hymenobacter ruricola</name>
    <dbReference type="NCBI Taxonomy" id="2791023"/>
    <lineage>
        <taxon>Bacteria</taxon>
        <taxon>Pseudomonadati</taxon>
        <taxon>Bacteroidota</taxon>
        <taxon>Cytophagia</taxon>
        <taxon>Cytophagales</taxon>
        <taxon>Hymenobacteraceae</taxon>
        <taxon>Hymenobacter</taxon>
    </lineage>
</organism>
<proteinExistence type="predicted"/>
<dbReference type="Proteomes" id="UP000618931">
    <property type="component" value="Unassembled WGS sequence"/>
</dbReference>
<dbReference type="RefSeq" id="WP_196295213.1">
    <property type="nucleotide sequence ID" value="NZ_JADQDM010000018.1"/>
</dbReference>
<name>A0ABS0IA33_9BACT</name>
<evidence type="ECO:0000256" key="1">
    <source>
        <dbReference type="SAM" id="SignalP"/>
    </source>
</evidence>
<reference evidence="2 3" key="1">
    <citation type="submission" date="2020-11" db="EMBL/GenBank/DDBJ databases">
        <authorList>
            <person name="Kim M.K."/>
        </authorList>
    </citation>
    <scope>NUCLEOTIDE SEQUENCE [LARGE SCALE GENOMIC DNA]</scope>
    <source>
        <strain evidence="2 3">BT662</strain>
    </source>
</reference>
<gene>
    <name evidence="2" type="ORF">I2H31_21995</name>
</gene>
<evidence type="ECO:0008006" key="4">
    <source>
        <dbReference type="Google" id="ProtNLM"/>
    </source>
</evidence>
<comment type="caution">
    <text evidence="2">The sequence shown here is derived from an EMBL/GenBank/DDBJ whole genome shotgun (WGS) entry which is preliminary data.</text>
</comment>
<dbReference type="Gene3D" id="3.10.450.360">
    <property type="match status" value="1"/>
</dbReference>
<dbReference type="SUPFAM" id="SSF160574">
    <property type="entry name" value="BT0923-like"/>
    <property type="match status" value="1"/>
</dbReference>
<evidence type="ECO:0000313" key="2">
    <source>
        <dbReference type="EMBL" id="MBF9223790.1"/>
    </source>
</evidence>
<feature type="chain" id="PRO_5045089175" description="Beta-lactamase-inhibitor-like PepSY-like domain-containing protein" evidence="1">
    <location>
        <begin position="21"/>
        <end position="165"/>
    </location>
</feature>
<protein>
    <recommendedName>
        <fullName evidence="4">Beta-lactamase-inhibitor-like PepSY-like domain-containing protein</fullName>
    </recommendedName>
</protein>
<feature type="signal peptide" evidence="1">
    <location>
        <begin position="1"/>
        <end position="20"/>
    </location>
</feature>
<accession>A0ABS0IA33</accession>
<keyword evidence="3" id="KW-1185">Reference proteome</keyword>
<dbReference type="EMBL" id="JADQDM010000018">
    <property type="protein sequence ID" value="MBF9223790.1"/>
    <property type="molecule type" value="Genomic_DNA"/>
</dbReference>
<keyword evidence="1" id="KW-0732">Signal</keyword>